<proteinExistence type="inferred from homology"/>
<dbReference type="RefSeq" id="XP_022975915.1">
    <property type="nucleotide sequence ID" value="XM_023120147.1"/>
</dbReference>
<dbReference type="PANTHER" id="PTHR47874:SF4">
    <property type="entry name" value="EXPRESSED PROTEIN"/>
    <property type="match status" value="1"/>
</dbReference>
<dbReference type="OrthoDB" id="411857at2759"/>
<keyword evidence="4" id="KW-1185">Reference proteome</keyword>
<dbReference type="InterPro" id="IPR002885">
    <property type="entry name" value="PPR_rpt"/>
</dbReference>
<sequence>MAVARNRVLALAKGGSSRIPLRLQEAHYRCICRRFVSTDPSNSILNPLVLRLIQEPSSSVKSVLDSPENDFLGSSRLSWKALVTSLISSSSPKKAQLALEWRLEKMNKENERDPDFYIDLIRLCGELQNVPLAMRVFTAMEFQGVKPTVTAFNSLIEVCISSHNMITAFSMFEIMKNSESFKPNADTFFYFISAFAKLRDVNSMEAWYSAKRAFEFSADLRTYEALIHGSVNSKCFDFAVRCFDEMMLSGIVPNAIILDNMLEGFCKRKDLDELKKFLTVVLDKGWEIKWNVVEKFIPIWFESGEAEGMEEILTKLNEAARL</sequence>
<evidence type="ECO:0000256" key="3">
    <source>
        <dbReference type="PROSITE-ProRule" id="PRU00708"/>
    </source>
</evidence>
<dbReference type="Pfam" id="PF13812">
    <property type="entry name" value="PPR_3"/>
    <property type="match status" value="2"/>
</dbReference>
<dbReference type="GO" id="GO:0003729">
    <property type="term" value="F:mRNA binding"/>
    <property type="evidence" value="ECO:0007669"/>
    <property type="project" value="InterPro"/>
</dbReference>
<dbReference type="NCBIfam" id="TIGR00756">
    <property type="entry name" value="PPR"/>
    <property type="match status" value="1"/>
</dbReference>
<feature type="repeat" description="PPR" evidence="3">
    <location>
        <begin position="219"/>
        <end position="253"/>
    </location>
</feature>
<dbReference type="InterPro" id="IPR044179">
    <property type="entry name" value="PPR5-like"/>
</dbReference>
<dbReference type="PROSITE" id="PS51375">
    <property type="entry name" value="PPR"/>
    <property type="match status" value="1"/>
</dbReference>
<accession>A0A6J1II25</accession>
<reference evidence="5 6" key="1">
    <citation type="submission" date="2025-04" db="UniProtKB">
        <authorList>
            <consortium name="RefSeq"/>
        </authorList>
    </citation>
    <scope>IDENTIFICATION</scope>
    <source>
        <tissue evidence="5 6">Young leaves</tissue>
    </source>
</reference>
<dbReference type="KEGG" id="cmax:111476476"/>
<evidence type="ECO:0000256" key="1">
    <source>
        <dbReference type="ARBA" id="ARBA00007626"/>
    </source>
</evidence>
<dbReference type="PANTHER" id="PTHR47874">
    <property type="entry name" value="EXPRESSED PROTEIN"/>
    <property type="match status" value="1"/>
</dbReference>
<evidence type="ECO:0000313" key="4">
    <source>
        <dbReference type="Proteomes" id="UP000504608"/>
    </source>
</evidence>
<dbReference type="Proteomes" id="UP000504608">
    <property type="component" value="Unplaced"/>
</dbReference>
<comment type="similarity">
    <text evidence="1">Belongs to the PPR family. P subfamily.</text>
</comment>
<gene>
    <name evidence="5 6" type="primary">LOC111476476</name>
</gene>
<protein>
    <submittedName>
        <fullName evidence="5 6">Pentatricopeptide repeat-containing protein At2g37230-like isoform X1</fullName>
    </submittedName>
</protein>
<dbReference type="RefSeq" id="XP_022975914.1">
    <property type="nucleotide sequence ID" value="XM_023120146.1"/>
</dbReference>
<name>A0A6J1II25_CUCMA</name>
<dbReference type="GeneID" id="111476476"/>
<evidence type="ECO:0000313" key="6">
    <source>
        <dbReference type="RefSeq" id="XP_022975915.1"/>
    </source>
</evidence>
<keyword evidence="2" id="KW-0677">Repeat</keyword>
<organism evidence="4 6">
    <name type="scientific">Cucurbita maxima</name>
    <name type="common">Pumpkin</name>
    <name type="synonym">Winter squash</name>
    <dbReference type="NCBI Taxonomy" id="3661"/>
    <lineage>
        <taxon>Eukaryota</taxon>
        <taxon>Viridiplantae</taxon>
        <taxon>Streptophyta</taxon>
        <taxon>Embryophyta</taxon>
        <taxon>Tracheophyta</taxon>
        <taxon>Spermatophyta</taxon>
        <taxon>Magnoliopsida</taxon>
        <taxon>eudicotyledons</taxon>
        <taxon>Gunneridae</taxon>
        <taxon>Pentapetalae</taxon>
        <taxon>rosids</taxon>
        <taxon>fabids</taxon>
        <taxon>Cucurbitales</taxon>
        <taxon>Cucurbitaceae</taxon>
        <taxon>Cucurbiteae</taxon>
        <taxon>Cucurbita</taxon>
    </lineage>
</organism>
<evidence type="ECO:0000313" key="5">
    <source>
        <dbReference type="RefSeq" id="XP_022975914.1"/>
    </source>
</evidence>
<dbReference type="InterPro" id="IPR011990">
    <property type="entry name" value="TPR-like_helical_dom_sf"/>
</dbReference>
<dbReference type="AlphaFoldDB" id="A0A6J1II25"/>
<dbReference type="Gene3D" id="1.25.40.10">
    <property type="entry name" value="Tetratricopeptide repeat domain"/>
    <property type="match status" value="1"/>
</dbReference>
<evidence type="ECO:0000256" key="2">
    <source>
        <dbReference type="ARBA" id="ARBA00022737"/>
    </source>
</evidence>